<reference evidence="1" key="2">
    <citation type="submission" date="2021-05" db="EMBL/GenBank/DDBJ databases">
        <authorList>
            <person name="Pain A."/>
        </authorList>
    </citation>
    <scope>NUCLEOTIDE SEQUENCE</scope>
    <source>
        <strain evidence="1">1802A</strain>
    </source>
</reference>
<comment type="caution">
    <text evidence="1">The sequence shown here is derived from an EMBL/GenBank/DDBJ whole genome shotgun (WGS) entry which is preliminary data.</text>
</comment>
<dbReference type="AlphaFoldDB" id="A0AAD9GFN4"/>
<name>A0AAD9GFN4_BABDI</name>
<evidence type="ECO:0000313" key="2">
    <source>
        <dbReference type="Proteomes" id="UP001195914"/>
    </source>
</evidence>
<sequence length="151" mass="16891">MDLFEDFKGVDTCRYLGIAVSVLFTSGETLKGELYYVDFHRTQTIILKVQGRQGGDRFCLIRPSAVKSITALGCPNESVDEIPRVTQEALLECMNNISLSEDEYSQKQSQNEGPMRVSHQKPWSVRAPVTATLMCGNTEALPQDNKQWAMA</sequence>
<reference evidence="1" key="1">
    <citation type="journal article" date="2014" name="Nucleic Acids Res.">
        <title>The evolutionary dynamics of variant antigen genes in Babesia reveal a history of genomic innovation underlying host-parasite interaction.</title>
        <authorList>
            <person name="Jackson A.P."/>
            <person name="Otto T.D."/>
            <person name="Darby A."/>
            <person name="Ramaprasad A."/>
            <person name="Xia D."/>
            <person name="Echaide I.E."/>
            <person name="Farber M."/>
            <person name="Gahlot S."/>
            <person name="Gamble J."/>
            <person name="Gupta D."/>
            <person name="Gupta Y."/>
            <person name="Jackson L."/>
            <person name="Malandrin L."/>
            <person name="Malas T.B."/>
            <person name="Moussa E."/>
            <person name="Nair M."/>
            <person name="Reid A.J."/>
            <person name="Sanders M."/>
            <person name="Sharma J."/>
            <person name="Tracey A."/>
            <person name="Quail M.A."/>
            <person name="Weir W."/>
            <person name="Wastling J.M."/>
            <person name="Hall N."/>
            <person name="Willadsen P."/>
            <person name="Lingelbach K."/>
            <person name="Shiels B."/>
            <person name="Tait A."/>
            <person name="Berriman M."/>
            <person name="Allred D.R."/>
            <person name="Pain A."/>
        </authorList>
    </citation>
    <scope>NUCLEOTIDE SEQUENCE</scope>
    <source>
        <strain evidence="1">1802A</strain>
    </source>
</reference>
<dbReference type="Proteomes" id="UP001195914">
    <property type="component" value="Unassembled WGS sequence"/>
</dbReference>
<accession>A0AAD9GFN4</accession>
<evidence type="ECO:0000313" key="1">
    <source>
        <dbReference type="EMBL" id="KAK1937532.1"/>
    </source>
</evidence>
<dbReference type="EMBL" id="JAHBMH010000033">
    <property type="protein sequence ID" value="KAK1937532.1"/>
    <property type="molecule type" value="Genomic_DNA"/>
</dbReference>
<gene>
    <name evidence="1" type="ORF">X943_002657</name>
</gene>
<organism evidence="1 2">
    <name type="scientific">Babesia divergens</name>
    <dbReference type="NCBI Taxonomy" id="32595"/>
    <lineage>
        <taxon>Eukaryota</taxon>
        <taxon>Sar</taxon>
        <taxon>Alveolata</taxon>
        <taxon>Apicomplexa</taxon>
        <taxon>Aconoidasida</taxon>
        <taxon>Piroplasmida</taxon>
        <taxon>Babesiidae</taxon>
        <taxon>Babesia</taxon>
    </lineage>
</organism>
<protein>
    <submittedName>
        <fullName evidence="1">Uncharacterized protein</fullName>
    </submittedName>
</protein>
<proteinExistence type="predicted"/>
<keyword evidence="2" id="KW-1185">Reference proteome</keyword>